<keyword evidence="3" id="KW-1185">Reference proteome</keyword>
<feature type="signal peptide" evidence="1">
    <location>
        <begin position="1"/>
        <end position="21"/>
    </location>
</feature>
<evidence type="ECO:0008006" key="4">
    <source>
        <dbReference type="Google" id="ProtNLM"/>
    </source>
</evidence>
<organism evidence="2 3">
    <name type="scientific">Sphingomonas anseongensis</name>
    <dbReference type="NCBI Taxonomy" id="2908207"/>
    <lineage>
        <taxon>Bacteria</taxon>
        <taxon>Pseudomonadati</taxon>
        <taxon>Pseudomonadota</taxon>
        <taxon>Alphaproteobacteria</taxon>
        <taxon>Sphingomonadales</taxon>
        <taxon>Sphingomonadaceae</taxon>
        <taxon>Sphingomonas</taxon>
    </lineage>
</organism>
<reference evidence="2" key="1">
    <citation type="submission" date="2022-05" db="EMBL/GenBank/DDBJ databases">
        <authorList>
            <person name="Jo J.-H."/>
            <person name="Im W.-T."/>
        </authorList>
    </citation>
    <scope>NUCLEOTIDE SEQUENCE</scope>
    <source>
        <strain evidence="2">RG327</strain>
    </source>
</reference>
<comment type="caution">
    <text evidence="2">The sequence shown here is derived from an EMBL/GenBank/DDBJ whole genome shotgun (WGS) entry which is preliminary data.</text>
</comment>
<dbReference type="Gene3D" id="1.25.40.10">
    <property type="entry name" value="Tetratricopeptide repeat domain"/>
    <property type="match status" value="1"/>
</dbReference>
<dbReference type="Proteomes" id="UP001165343">
    <property type="component" value="Unassembled WGS sequence"/>
</dbReference>
<evidence type="ECO:0000313" key="3">
    <source>
        <dbReference type="Proteomes" id="UP001165343"/>
    </source>
</evidence>
<accession>A0ABT0RBX5</accession>
<dbReference type="EMBL" id="JAMGBC010000001">
    <property type="protein sequence ID" value="MCL6677763.1"/>
    <property type="molecule type" value="Genomic_DNA"/>
</dbReference>
<dbReference type="InterPro" id="IPR011990">
    <property type="entry name" value="TPR-like_helical_dom_sf"/>
</dbReference>
<name>A0ABT0RBX5_9SPHN</name>
<keyword evidence="1" id="KW-0732">Signal</keyword>
<dbReference type="RefSeq" id="WP_249866755.1">
    <property type="nucleotide sequence ID" value="NZ_JAMGBC010000001.1"/>
</dbReference>
<protein>
    <recommendedName>
        <fullName evidence="4">DUF1570 domain-containing protein</fullName>
    </recommendedName>
</protein>
<sequence>MIARMVLLLAALLTFPAVASAEWQQAKTRHFIIYADWDSPSLRDYAAKLERFDQAVRSARKMQDPQLSDAGRLTIYVFKDPATLAYFTETGTGTLGFYTSRASGAFAYVARYKPHGPGDYSSDILFFHEYAHHLMFQSSTDYYPPWLVEGFAELLATAIVDEDGTVTFGSAANHRSAGVFAPDHDFPISAMVGDADRRLNGWESELLYSRGWLLTHYLTFEPSRKGQIDRYVDGIRSGMTPLDSAKAAFGDLLQLDRDLDSYARRGSLTGTVVHIDPSKIGAIDIRQLSDAEAAILPVRMESDMGANKVTADRIAGKARRIAGRYPNVAFVQSSLAQAEHDARNYAAANTAADHALAADPNNVRALIYKGRALMQLAKANPAAANWNDIRGWFIRANHLDPENPEPLMLNFRTYEEGGSAPTSSAVQGLLYALVLAPQDDTLRLMAVRQLLAEGRLEEARKDFGPLASNPHADSFRSTAKAIVVAMHASDASTAIALIDAWNSKHPDDD</sequence>
<proteinExistence type="predicted"/>
<feature type="chain" id="PRO_5045877747" description="DUF1570 domain-containing protein" evidence="1">
    <location>
        <begin position="22"/>
        <end position="509"/>
    </location>
</feature>
<evidence type="ECO:0000256" key="1">
    <source>
        <dbReference type="SAM" id="SignalP"/>
    </source>
</evidence>
<dbReference type="SUPFAM" id="SSF48452">
    <property type="entry name" value="TPR-like"/>
    <property type="match status" value="1"/>
</dbReference>
<evidence type="ECO:0000313" key="2">
    <source>
        <dbReference type="EMBL" id="MCL6677763.1"/>
    </source>
</evidence>
<gene>
    <name evidence="2" type="ORF">LZ519_00290</name>
</gene>